<dbReference type="RefSeq" id="WP_042229490.1">
    <property type="nucleotide sequence ID" value="NZ_CP026520.1"/>
</dbReference>
<protein>
    <recommendedName>
        <fullName evidence="6">TVP38/TMEM64 family membrane protein</fullName>
    </recommendedName>
</protein>
<evidence type="ECO:0000256" key="2">
    <source>
        <dbReference type="ARBA" id="ARBA00022475"/>
    </source>
</evidence>
<keyword evidence="5 6" id="KW-0472">Membrane</keyword>
<feature type="transmembrane region" description="Helical" evidence="6">
    <location>
        <begin position="110"/>
        <end position="133"/>
    </location>
</feature>
<dbReference type="GeneID" id="95374523"/>
<feature type="transmembrane region" description="Helical" evidence="6">
    <location>
        <begin position="171"/>
        <end position="187"/>
    </location>
</feature>
<dbReference type="OrthoDB" id="1651121at2"/>
<name>A0A410WSQ7_9BACL</name>
<dbReference type="Proteomes" id="UP000288943">
    <property type="component" value="Chromosome"/>
</dbReference>
<dbReference type="EMBL" id="CP026520">
    <property type="protein sequence ID" value="QAV17383.1"/>
    <property type="molecule type" value="Genomic_DNA"/>
</dbReference>
<dbReference type="PANTHER" id="PTHR12677">
    <property type="entry name" value="GOLGI APPARATUS MEMBRANE PROTEIN TVP38-RELATED"/>
    <property type="match status" value="1"/>
</dbReference>
<evidence type="ECO:0000313" key="11">
    <source>
        <dbReference type="Proteomes" id="UP001527202"/>
    </source>
</evidence>
<evidence type="ECO:0000313" key="9">
    <source>
        <dbReference type="EMBL" id="QAV17383.1"/>
    </source>
</evidence>
<dbReference type="GO" id="GO:0005886">
    <property type="term" value="C:plasma membrane"/>
    <property type="evidence" value="ECO:0007669"/>
    <property type="project" value="UniProtKB-SubCell"/>
</dbReference>
<evidence type="ECO:0000256" key="4">
    <source>
        <dbReference type="ARBA" id="ARBA00022989"/>
    </source>
</evidence>
<proteinExistence type="inferred from homology"/>
<dbReference type="EMBL" id="JAMDMJ010000008">
    <property type="protein sequence ID" value="MCY9595622.1"/>
    <property type="molecule type" value="Genomic_DNA"/>
</dbReference>
<keyword evidence="11" id="KW-1185">Reference proteome</keyword>
<comment type="similarity">
    <text evidence="6">Belongs to the TVP38/TMEM64 family.</text>
</comment>
<accession>A0A410WSQ7</accession>
<feature type="transmembrane region" description="Helical" evidence="6">
    <location>
        <begin position="28"/>
        <end position="49"/>
    </location>
</feature>
<feature type="transmembrane region" description="Helical" evidence="6">
    <location>
        <begin position="140"/>
        <end position="159"/>
    </location>
</feature>
<evidence type="ECO:0000256" key="1">
    <source>
        <dbReference type="ARBA" id="ARBA00004651"/>
    </source>
</evidence>
<sequence length="197" mass="22138">MTWESIKNVLTEENIAQLLSHYNSLGPLPGILLTFIEAFIPVLPLFVIVMGNAASYGLGFGFLYSWLGTSLGAICLFLLFRRLSNTAFMQKLTRSPKLRNGMNWIHNHGFGTIFLLSCFPFTPSSLVVVAAALSRVEKMIFLPAIVAGKAVMVFTMAFVGYDIMSFIRQPWKFLIVLVVIVLLWLLGKKFETRMHRA</sequence>
<feature type="domain" description="VTT" evidence="7">
    <location>
        <begin position="44"/>
        <end position="161"/>
    </location>
</feature>
<dbReference type="InterPro" id="IPR015414">
    <property type="entry name" value="TMEM64"/>
</dbReference>
<evidence type="ECO:0000313" key="8">
    <source>
        <dbReference type="EMBL" id="MCY9595622.1"/>
    </source>
</evidence>
<dbReference type="InterPro" id="IPR032816">
    <property type="entry name" value="VTT_dom"/>
</dbReference>
<keyword evidence="3 6" id="KW-0812">Transmembrane</keyword>
<evidence type="ECO:0000313" key="10">
    <source>
        <dbReference type="Proteomes" id="UP000288943"/>
    </source>
</evidence>
<keyword evidence="4 6" id="KW-1133">Transmembrane helix</keyword>
<dbReference type="KEGG" id="pchi:PC41400_06780"/>
<evidence type="ECO:0000256" key="6">
    <source>
        <dbReference type="RuleBase" id="RU366058"/>
    </source>
</evidence>
<comment type="subcellular location">
    <subcellularLocation>
        <location evidence="1 6">Cell membrane</location>
        <topology evidence="1 6">Multi-pass membrane protein</topology>
    </subcellularLocation>
</comment>
<feature type="transmembrane region" description="Helical" evidence="6">
    <location>
        <begin position="61"/>
        <end position="80"/>
    </location>
</feature>
<evidence type="ECO:0000256" key="3">
    <source>
        <dbReference type="ARBA" id="ARBA00022692"/>
    </source>
</evidence>
<dbReference type="Pfam" id="PF09335">
    <property type="entry name" value="VTT_dom"/>
    <property type="match status" value="1"/>
</dbReference>
<evidence type="ECO:0000256" key="5">
    <source>
        <dbReference type="ARBA" id="ARBA00023136"/>
    </source>
</evidence>
<reference evidence="8 11" key="2">
    <citation type="submission" date="2022-05" db="EMBL/GenBank/DDBJ databases">
        <title>Genome Sequencing of Bee-Associated Microbes.</title>
        <authorList>
            <person name="Dunlap C."/>
        </authorList>
    </citation>
    <scope>NUCLEOTIDE SEQUENCE [LARGE SCALE GENOMIC DNA]</scope>
    <source>
        <strain evidence="8 11">NRRL B-23120</strain>
    </source>
</reference>
<keyword evidence="2 6" id="KW-1003">Cell membrane</keyword>
<dbReference type="Proteomes" id="UP001527202">
    <property type="component" value="Unassembled WGS sequence"/>
</dbReference>
<reference evidence="9 10" key="1">
    <citation type="submission" date="2018-01" db="EMBL/GenBank/DDBJ databases">
        <title>The whole genome sequencing and assembly of Paenibacillus chitinolyticus KCCM 41400 strain.</title>
        <authorList>
            <person name="Kim J.-Y."/>
            <person name="Park M.-K."/>
            <person name="Lee Y.-J."/>
            <person name="Yi H."/>
            <person name="Bahn Y.-S."/>
            <person name="Kim J.F."/>
            <person name="Lee D.-W."/>
        </authorList>
    </citation>
    <scope>NUCLEOTIDE SEQUENCE [LARGE SCALE GENOMIC DNA]</scope>
    <source>
        <strain evidence="9 10">KCCM 41400</strain>
    </source>
</reference>
<dbReference type="AlphaFoldDB" id="A0A410WSQ7"/>
<organism evidence="9 10">
    <name type="scientific">Paenibacillus chitinolyticus</name>
    <dbReference type="NCBI Taxonomy" id="79263"/>
    <lineage>
        <taxon>Bacteria</taxon>
        <taxon>Bacillati</taxon>
        <taxon>Bacillota</taxon>
        <taxon>Bacilli</taxon>
        <taxon>Bacillales</taxon>
        <taxon>Paenibacillaceae</taxon>
        <taxon>Paenibacillus</taxon>
    </lineage>
</organism>
<dbReference type="PANTHER" id="PTHR12677:SF55">
    <property type="entry name" value="UNDECAPRENYL PHOSPHATE TRANSPORTER SAOUHSC_00901-RELATED"/>
    <property type="match status" value="1"/>
</dbReference>
<gene>
    <name evidence="8" type="ORF">M5X16_07550</name>
    <name evidence="9" type="ORF">PC41400_06780</name>
</gene>
<evidence type="ECO:0000259" key="7">
    <source>
        <dbReference type="Pfam" id="PF09335"/>
    </source>
</evidence>